<keyword evidence="2" id="KW-1185">Reference proteome</keyword>
<evidence type="ECO:0008006" key="3">
    <source>
        <dbReference type="Google" id="ProtNLM"/>
    </source>
</evidence>
<dbReference type="RefSeq" id="WP_214622014.1">
    <property type="nucleotide sequence ID" value="NZ_JAHGAW010000003.1"/>
</dbReference>
<dbReference type="AlphaFoldDB" id="A0A9X1IPT7"/>
<gene>
    <name evidence="1" type="ORF">KK488_04770</name>
</gene>
<proteinExistence type="predicted"/>
<dbReference type="Proteomes" id="UP001138757">
    <property type="component" value="Unassembled WGS sequence"/>
</dbReference>
<organism evidence="1 2">
    <name type="scientific">Sphingobium nicotianae</name>
    <dbReference type="NCBI Taxonomy" id="2782607"/>
    <lineage>
        <taxon>Bacteria</taxon>
        <taxon>Pseudomonadati</taxon>
        <taxon>Pseudomonadota</taxon>
        <taxon>Alphaproteobacteria</taxon>
        <taxon>Sphingomonadales</taxon>
        <taxon>Sphingomonadaceae</taxon>
        <taxon>Sphingobium</taxon>
    </lineage>
</organism>
<dbReference type="EMBL" id="JAHGAW010000003">
    <property type="protein sequence ID" value="MBT2186254.1"/>
    <property type="molecule type" value="Genomic_DNA"/>
</dbReference>
<name>A0A9X1IPT7_9SPHN</name>
<comment type="caution">
    <text evidence="1">The sequence shown here is derived from an EMBL/GenBank/DDBJ whole genome shotgun (WGS) entry which is preliminary data.</text>
</comment>
<evidence type="ECO:0000313" key="2">
    <source>
        <dbReference type="Proteomes" id="UP001138757"/>
    </source>
</evidence>
<protein>
    <recommendedName>
        <fullName evidence="3">STAS/SEC14 domain-containing protein</fullName>
    </recommendedName>
</protein>
<accession>A0A9X1IPT7</accession>
<sequence length="127" mass="14180">MNDYSITTDTRRGLLHIEMRGYWTQQIFDQFAAEYLDALKRMKSAGGLQLALVDGREFSIQAKEISEQFGALIASCKPLHARRTATVVPSHLNKLQAERAGGDLAARYFIDMTEARAWLFGAEAKAA</sequence>
<evidence type="ECO:0000313" key="1">
    <source>
        <dbReference type="EMBL" id="MBT2186254.1"/>
    </source>
</evidence>
<reference evidence="1" key="1">
    <citation type="submission" date="2021-05" db="EMBL/GenBank/DDBJ databases">
        <title>Genome of Sphingobium sp. strain.</title>
        <authorList>
            <person name="Fan R."/>
        </authorList>
    </citation>
    <scope>NUCLEOTIDE SEQUENCE</scope>
    <source>
        <strain evidence="1">H33</strain>
    </source>
</reference>